<evidence type="ECO:0000313" key="1">
    <source>
        <dbReference type="EMBL" id="KAK2121485.1"/>
    </source>
</evidence>
<dbReference type="Proteomes" id="UP001266305">
    <property type="component" value="Unassembled WGS sequence"/>
</dbReference>
<dbReference type="EMBL" id="JASSZA010000001">
    <property type="protein sequence ID" value="KAK2121485.1"/>
    <property type="molecule type" value="Genomic_DNA"/>
</dbReference>
<accession>A0ABQ9WJ41</accession>
<gene>
    <name evidence="1" type="ORF">P7K49_002871</name>
</gene>
<reference evidence="1 2" key="1">
    <citation type="submission" date="2023-05" db="EMBL/GenBank/DDBJ databases">
        <title>B98-5 Cell Line De Novo Hybrid Assembly: An Optical Mapping Approach.</title>
        <authorList>
            <person name="Kananen K."/>
            <person name="Auerbach J.A."/>
            <person name="Kautto E."/>
            <person name="Blachly J.S."/>
        </authorList>
    </citation>
    <scope>NUCLEOTIDE SEQUENCE [LARGE SCALE GENOMIC DNA]</scope>
    <source>
        <strain evidence="1">B95-8</strain>
        <tissue evidence="1">Cell line</tissue>
    </source>
</reference>
<sequence length="170" mass="18506">MQVLCLVHKVDHIQHKQDASTGRTRNHGPSAQCQGGPFSNSLHQFLTFSRALLVIPVTANQPKAESVCLGCQTQAEKIQKARDSAGRAGQHIGDGGASVDLLIPVCKGTELPMWSSSSIFNRGSSFKNHSLCCWSLSCQFLSFTTMYLASLFRASRNSSASSLHKKRLND</sequence>
<name>A0ABQ9WJ41_SAGOE</name>
<evidence type="ECO:0000313" key="2">
    <source>
        <dbReference type="Proteomes" id="UP001266305"/>
    </source>
</evidence>
<proteinExistence type="predicted"/>
<keyword evidence="2" id="KW-1185">Reference proteome</keyword>
<organism evidence="1 2">
    <name type="scientific">Saguinus oedipus</name>
    <name type="common">Cotton-top tamarin</name>
    <name type="synonym">Oedipomidas oedipus</name>
    <dbReference type="NCBI Taxonomy" id="9490"/>
    <lineage>
        <taxon>Eukaryota</taxon>
        <taxon>Metazoa</taxon>
        <taxon>Chordata</taxon>
        <taxon>Craniata</taxon>
        <taxon>Vertebrata</taxon>
        <taxon>Euteleostomi</taxon>
        <taxon>Mammalia</taxon>
        <taxon>Eutheria</taxon>
        <taxon>Euarchontoglires</taxon>
        <taxon>Primates</taxon>
        <taxon>Haplorrhini</taxon>
        <taxon>Platyrrhini</taxon>
        <taxon>Cebidae</taxon>
        <taxon>Callitrichinae</taxon>
        <taxon>Saguinus</taxon>
    </lineage>
</organism>
<protein>
    <submittedName>
        <fullName evidence="1">Uncharacterized protein</fullName>
    </submittedName>
</protein>
<comment type="caution">
    <text evidence="1">The sequence shown here is derived from an EMBL/GenBank/DDBJ whole genome shotgun (WGS) entry which is preliminary data.</text>
</comment>